<evidence type="ECO:0000313" key="4">
    <source>
        <dbReference type="EMBL" id="MFE8703435.1"/>
    </source>
</evidence>
<feature type="transmembrane region" description="Helical" evidence="3">
    <location>
        <begin position="12"/>
        <end position="36"/>
    </location>
</feature>
<gene>
    <name evidence="4" type="ORF">ACFYKX_23000</name>
</gene>
<evidence type="ECO:0000256" key="1">
    <source>
        <dbReference type="ARBA" id="ARBA00004241"/>
    </source>
</evidence>
<dbReference type="Pfam" id="PF07963">
    <property type="entry name" value="N_methyl"/>
    <property type="match status" value="1"/>
</dbReference>
<organism evidence="4 5">
    <name type="scientific">Cytobacillus spartinae</name>
    <dbReference type="NCBI Taxonomy" id="3299023"/>
    <lineage>
        <taxon>Bacteria</taxon>
        <taxon>Bacillati</taxon>
        <taxon>Bacillota</taxon>
        <taxon>Bacilli</taxon>
        <taxon>Bacillales</taxon>
        <taxon>Bacillaceae</taxon>
        <taxon>Cytobacillus</taxon>
    </lineage>
</organism>
<comment type="subcellular location">
    <subcellularLocation>
        <location evidence="1">Cell surface</location>
    </subcellularLocation>
</comment>
<dbReference type="Proteomes" id="UP001601059">
    <property type="component" value="Unassembled WGS sequence"/>
</dbReference>
<evidence type="ECO:0000256" key="3">
    <source>
        <dbReference type="SAM" id="Phobius"/>
    </source>
</evidence>
<dbReference type="RefSeq" id="WP_389363971.1">
    <property type="nucleotide sequence ID" value="NZ_JBIACK010000016.1"/>
</dbReference>
<dbReference type="NCBIfam" id="TIGR02532">
    <property type="entry name" value="IV_pilin_GFxxxE"/>
    <property type="match status" value="1"/>
</dbReference>
<evidence type="ECO:0000313" key="5">
    <source>
        <dbReference type="Proteomes" id="UP001601059"/>
    </source>
</evidence>
<keyword evidence="5" id="KW-1185">Reference proteome</keyword>
<proteinExistence type="predicted"/>
<evidence type="ECO:0000256" key="2">
    <source>
        <dbReference type="ARBA" id="ARBA00023287"/>
    </source>
</evidence>
<dbReference type="InterPro" id="IPR012902">
    <property type="entry name" value="N_methyl_site"/>
</dbReference>
<keyword evidence="2" id="KW-0178">Competence</keyword>
<sequence>MISSKFLKNEKGLTLIEVLVSITLLSIITITFLSFFNQAYSYTKKNEDKTVGINVARNVLYYMEQQEFQPFYDQYVKDLLTTSDIAELTIDSCSDVTAEPTPEPIFDESVCRGYLSSTINNRNFNTKIFLQKHEDPSLQNYLIPVEIVVTWDNQEATVRGFIKNE</sequence>
<dbReference type="EMBL" id="JBIACK010000016">
    <property type="protein sequence ID" value="MFE8703435.1"/>
    <property type="molecule type" value="Genomic_DNA"/>
</dbReference>
<dbReference type="PROSITE" id="PS00409">
    <property type="entry name" value="PROKAR_NTER_METHYL"/>
    <property type="match status" value="1"/>
</dbReference>
<keyword evidence="3" id="KW-0812">Transmembrane</keyword>
<comment type="caution">
    <text evidence="4">The sequence shown here is derived from an EMBL/GenBank/DDBJ whole genome shotgun (WGS) entry which is preliminary data.</text>
</comment>
<accession>A0ABW6KGP7</accession>
<keyword evidence="3" id="KW-0472">Membrane</keyword>
<protein>
    <submittedName>
        <fullName evidence="4">Prepilin-type N-terminal cleavage/methylation domain-containing protein</fullName>
    </submittedName>
</protein>
<name>A0ABW6KGP7_9BACI</name>
<keyword evidence="3" id="KW-1133">Transmembrane helix</keyword>
<reference evidence="4 5" key="1">
    <citation type="submission" date="2024-08" db="EMBL/GenBank/DDBJ databases">
        <title>Two novel Cytobacillus novel species.</title>
        <authorList>
            <person name="Liu G."/>
        </authorList>
    </citation>
    <scope>NUCLEOTIDE SEQUENCE [LARGE SCALE GENOMIC DNA]</scope>
    <source>
        <strain evidence="4 5">FJAT-54145</strain>
    </source>
</reference>